<dbReference type="SUPFAM" id="SSF56672">
    <property type="entry name" value="DNA/RNA polymerases"/>
    <property type="match status" value="1"/>
</dbReference>
<keyword evidence="3" id="KW-0548">Nucleotidyltransferase</keyword>
<name>A0AAV4PMB1_CAEEX</name>
<dbReference type="GO" id="GO:0003676">
    <property type="term" value="F:nucleic acid binding"/>
    <property type="evidence" value="ECO:0007669"/>
    <property type="project" value="InterPro"/>
</dbReference>
<dbReference type="InterPro" id="IPR000477">
    <property type="entry name" value="RT_dom"/>
</dbReference>
<dbReference type="InterPro" id="IPR002156">
    <property type="entry name" value="RNaseH_domain"/>
</dbReference>
<dbReference type="PANTHER" id="PTHR36688:SF1">
    <property type="entry name" value="ENDONUCLEASE_EXONUCLEASE_PHOSPHATASE DOMAIN-CONTAINING PROTEIN"/>
    <property type="match status" value="1"/>
</dbReference>
<dbReference type="PROSITE" id="PS50879">
    <property type="entry name" value="RNASE_H_1"/>
    <property type="match status" value="1"/>
</dbReference>
<dbReference type="Pfam" id="PF00075">
    <property type="entry name" value="RNase_H"/>
    <property type="match status" value="1"/>
</dbReference>
<keyword evidence="3" id="KW-0808">Transferase</keyword>
<keyword evidence="3" id="KW-0695">RNA-directed DNA polymerase</keyword>
<reference evidence="3 4" key="1">
    <citation type="submission" date="2021-06" db="EMBL/GenBank/DDBJ databases">
        <title>Caerostris extrusa draft genome.</title>
        <authorList>
            <person name="Kono N."/>
            <person name="Arakawa K."/>
        </authorList>
    </citation>
    <scope>NUCLEOTIDE SEQUENCE [LARGE SCALE GENOMIC DNA]</scope>
</reference>
<dbReference type="InterPro" id="IPR043502">
    <property type="entry name" value="DNA/RNA_pol_sf"/>
</dbReference>
<feature type="domain" description="RNase H type-1" evidence="2">
    <location>
        <begin position="566"/>
        <end position="670"/>
    </location>
</feature>
<evidence type="ECO:0000259" key="2">
    <source>
        <dbReference type="PROSITE" id="PS50879"/>
    </source>
</evidence>
<dbReference type="PANTHER" id="PTHR36688">
    <property type="entry name" value="ENDO/EXONUCLEASE/PHOSPHATASE DOMAIN-CONTAINING PROTEIN"/>
    <property type="match status" value="1"/>
</dbReference>
<keyword evidence="4" id="KW-1185">Reference proteome</keyword>
<dbReference type="GO" id="GO:0004523">
    <property type="term" value="F:RNA-DNA hybrid ribonuclease activity"/>
    <property type="evidence" value="ECO:0007669"/>
    <property type="project" value="InterPro"/>
</dbReference>
<comment type="caution">
    <text evidence="3">The sequence shown here is derived from an EMBL/GenBank/DDBJ whole genome shotgun (WGS) entry which is preliminary data.</text>
</comment>
<evidence type="ECO:0000313" key="4">
    <source>
        <dbReference type="Proteomes" id="UP001054945"/>
    </source>
</evidence>
<evidence type="ECO:0000313" key="3">
    <source>
        <dbReference type="EMBL" id="GIX97448.1"/>
    </source>
</evidence>
<organism evidence="3 4">
    <name type="scientific">Caerostris extrusa</name>
    <name type="common">Bark spider</name>
    <name type="synonym">Caerostris bankana</name>
    <dbReference type="NCBI Taxonomy" id="172846"/>
    <lineage>
        <taxon>Eukaryota</taxon>
        <taxon>Metazoa</taxon>
        <taxon>Ecdysozoa</taxon>
        <taxon>Arthropoda</taxon>
        <taxon>Chelicerata</taxon>
        <taxon>Arachnida</taxon>
        <taxon>Araneae</taxon>
        <taxon>Araneomorphae</taxon>
        <taxon>Entelegynae</taxon>
        <taxon>Araneoidea</taxon>
        <taxon>Araneidae</taxon>
        <taxon>Caerostris</taxon>
    </lineage>
</organism>
<dbReference type="AlphaFoldDB" id="A0AAV4PMB1"/>
<dbReference type="InterPro" id="IPR052560">
    <property type="entry name" value="RdDP_mobile_element"/>
</dbReference>
<dbReference type="EMBL" id="BPLR01004781">
    <property type="protein sequence ID" value="GIX97448.1"/>
    <property type="molecule type" value="Genomic_DNA"/>
</dbReference>
<dbReference type="Gene3D" id="3.30.420.10">
    <property type="entry name" value="Ribonuclease H-like superfamily/Ribonuclease H"/>
    <property type="match status" value="1"/>
</dbReference>
<dbReference type="SUPFAM" id="SSF53098">
    <property type="entry name" value="Ribonuclease H-like"/>
    <property type="match status" value="1"/>
</dbReference>
<proteinExistence type="predicted"/>
<protein>
    <submittedName>
        <fullName evidence="3">Probable RNA-directed DNA polymerase from transposon BS</fullName>
    </submittedName>
</protein>
<dbReference type="Proteomes" id="UP001054945">
    <property type="component" value="Unassembled WGS sequence"/>
</dbReference>
<dbReference type="GO" id="GO:0042575">
    <property type="term" value="C:DNA polymerase complex"/>
    <property type="evidence" value="ECO:0007669"/>
    <property type="project" value="UniProtKB-ARBA"/>
</dbReference>
<accession>A0AAV4PMB1</accession>
<dbReference type="PROSITE" id="PS50878">
    <property type="entry name" value="RT_POL"/>
    <property type="match status" value="1"/>
</dbReference>
<sequence length="670" mass="76792">MEYGFENAVSCGTEHFLEPADALGNYYSEESKLALGRENKKTGRATRKPIRSCRVPESNELFNDPITSSELLYAIQQLDFKKSPGPDGIHGQFIVNLGSCATKRLLHIFNLSWKLGRLPRQWKTAIVVPIRKPNKDASCMGSYRPIALTCMTCKLMERIILRRITFHLMNRNMLPQEQYGFRKGHSTIDQILYFVQRVRDAHNMKPSRHTMAVFLDLTKAFDKVWKNKLLGKCFSEFDIKGRALPWLSDFMKNRSFRVRYQNSLSEIFKTYQGIPQGSVLSTTLFSLYLTGIERVVSPCQIGIFADDIIVWDHNSDLTKLENTLNDTLEKIQHFADEHKLAFNTTKSLSCLSTTNRHLFNYQPKIFLKGQLLESTKTPTYLGFTLDTEINCSEHISRLCEKGRKRLQLLKYISGRDWGANAGILKITYTALIRPILEYGYQIYQVAANTNLKKLKRIQFSAARIITGLRHSCPNDIACYEADLQPLSVRREINMAKLKKDSPLGLIWKQGLADIEVEPSVPFNLLTPTTVLSNVTFNEDMKVKFVKHEEHPELLRQLALEIINNISPRALVIYTDGSKSNSGRTGSGIFMKTSTGEFRYRFRNPDHSSVFRSELTAISEALSLALDFKVPDVWILTDSNMQKGFEKHRQKSKKGTKKSDKMYKEKIYTKI</sequence>
<gene>
    <name evidence="3" type="primary">RTase</name>
    <name evidence="3" type="ORF">CEXT_547021</name>
</gene>
<dbReference type="InterPro" id="IPR036397">
    <property type="entry name" value="RNaseH_sf"/>
</dbReference>
<dbReference type="GO" id="GO:0003964">
    <property type="term" value="F:RNA-directed DNA polymerase activity"/>
    <property type="evidence" value="ECO:0007669"/>
    <property type="project" value="UniProtKB-KW"/>
</dbReference>
<dbReference type="Pfam" id="PF00078">
    <property type="entry name" value="RVT_1"/>
    <property type="match status" value="1"/>
</dbReference>
<dbReference type="InterPro" id="IPR012337">
    <property type="entry name" value="RNaseH-like_sf"/>
</dbReference>
<dbReference type="CDD" id="cd01650">
    <property type="entry name" value="RT_nLTR_like"/>
    <property type="match status" value="1"/>
</dbReference>
<feature type="domain" description="Reverse transcriptase" evidence="1">
    <location>
        <begin position="111"/>
        <end position="385"/>
    </location>
</feature>
<evidence type="ECO:0000259" key="1">
    <source>
        <dbReference type="PROSITE" id="PS50878"/>
    </source>
</evidence>